<dbReference type="SUPFAM" id="SSF55073">
    <property type="entry name" value="Nucleotide cyclase"/>
    <property type="match status" value="1"/>
</dbReference>
<feature type="domain" description="GGDEF" evidence="8">
    <location>
        <begin position="348"/>
        <end position="477"/>
    </location>
</feature>
<keyword evidence="9" id="KW-0548">Nucleotidyltransferase</keyword>
<dbReference type="PANTHER" id="PTHR45138">
    <property type="entry name" value="REGULATORY COMPONENTS OF SENSORY TRANSDUCTION SYSTEM"/>
    <property type="match status" value="1"/>
</dbReference>
<evidence type="ECO:0000313" key="10">
    <source>
        <dbReference type="Proteomes" id="UP001222770"/>
    </source>
</evidence>
<dbReference type="Proteomes" id="UP001222770">
    <property type="component" value="Unassembled WGS sequence"/>
</dbReference>
<dbReference type="GO" id="GO:0052621">
    <property type="term" value="F:diguanylate cyclase activity"/>
    <property type="evidence" value="ECO:0007669"/>
    <property type="project" value="UniProtKB-EC"/>
</dbReference>
<evidence type="ECO:0000256" key="1">
    <source>
        <dbReference type="ARBA" id="ARBA00004651"/>
    </source>
</evidence>
<evidence type="ECO:0000256" key="3">
    <source>
        <dbReference type="ARBA" id="ARBA00022475"/>
    </source>
</evidence>
<evidence type="ECO:0000313" key="9">
    <source>
        <dbReference type="EMBL" id="MDF8333904.1"/>
    </source>
</evidence>
<protein>
    <recommendedName>
        <fullName evidence="2">diguanylate cyclase</fullName>
        <ecNumber evidence="2">2.7.7.65</ecNumber>
    </recommendedName>
</protein>
<reference evidence="9 10" key="1">
    <citation type="submission" date="2023-03" db="EMBL/GenBank/DDBJ databases">
        <title>Novosphingobium cyanobacteriorum sp. nov., isolated from a eutrophic reservoir during the Microcystis bloom period.</title>
        <authorList>
            <person name="Kang M."/>
            <person name="Le V."/>
            <person name="Ko S.-R."/>
            <person name="Lee S.-A."/>
            <person name="Ahn C.-Y."/>
        </authorList>
    </citation>
    <scope>NUCLEOTIDE SEQUENCE [LARGE SCALE GENOMIC DNA]</scope>
    <source>
        <strain evidence="9 10">HBC54</strain>
    </source>
</reference>
<comment type="subcellular location">
    <subcellularLocation>
        <location evidence="1">Cell membrane</location>
        <topology evidence="1">Multi-pass membrane protein</topology>
    </subcellularLocation>
</comment>
<dbReference type="InterPro" id="IPR050469">
    <property type="entry name" value="Diguanylate_Cyclase"/>
</dbReference>
<feature type="transmembrane region" description="Helical" evidence="7">
    <location>
        <begin position="116"/>
        <end position="139"/>
    </location>
</feature>
<dbReference type="PROSITE" id="PS50887">
    <property type="entry name" value="GGDEF"/>
    <property type="match status" value="1"/>
</dbReference>
<dbReference type="InterPro" id="IPR029787">
    <property type="entry name" value="Nucleotide_cyclase"/>
</dbReference>
<dbReference type="CDD" id="cd01949">
    <property type="entry name" value="GGDEF"/>
    <property type="match status" value="1"/>
</dbReference>
<keyword evidence="10" id="KW-1185">Reference proteome</keyword>
<feature type="transmembrane region" description="Helical" evidence="7">
    <location>
        <begin position="212"/>
        <end position="231"/>
    </location>
</feature>
<dbReference type="PANTHER" id="PTHR45138:SF24">
    <property type="entry name" value="DIGUANYLATE CYCLASE DGCC-RELATED"/>
    <property type="match status" value="1"/>
</dbReference>
<evidence type="ECO:0000256" key="6">
    <source>
        <dbReference type="ARBA" id="ARBA00023136"/>
    </source>
</evidence>
<feature type="transmembrane region" description="Helical" evidence="7">
    <location>
        <begin position="266"/>
        <end position="285"/>
    </location>
</feature>
<dbReference type="RefSeq" id="WP_277278047.1">
    <property type="nucleotide sequence ID" value="NZ_JAROCY010000010.1"/>
</dbReference>
<feature type="transmembrane region" description="Helical" evidence="7">
    <location>
        <begin position="186"/>
        <end position="206"/>
    </location>
</feature>
<dbReference type="SMART" id="SM00267">
    <property type="entry name" value="GGDEF"/>
    <property type="match status" value="1"/>
</dbReference>
<evidence type="ECO:0000256" key="4">
    <source>
        <dbReference type="ARBA" id="ARBA00022692"/>
    </source>
</evidence>
<accession>A0ABT6CK51</accession>
<dbReference type="Gene3D" id="3.30.70.270">
    <property type="match status" value="1"/>
</dbReference>
<sequence>MDGARFRIAAPLLTALLYFTGAAFSVHYSRFGGGVAMIWVASAILAARLIVIELREWPLTMAACTIASTVATGLFGLGWVAALPLSLVNMAEAAAVAWTFRTLVRTCWPKDVLELVAGFYLVIGLLIPVMSAVAGAGIAHLANDIPFETNFFHWFVGHAVGLLAILPFCISVARTRRFNERLVPKGHGMSGVLLCATMALITFGVFSQTIRPLMLAPLLFVMLTAVWANVAMAMALPVILALVGGVLTLHGLGPMGVMAFDPGDRIQLFQLYVAITALCALPVAVDMERRRQEIRRLAKQERRWRKLSGLAGERIAELAHEAATDALTGLPNRRAFERALATTIESGTMACVAMVDVDHFKQINDRHGHGVGDEVLTGFAELAGQALRGSDMIARLGGEEFALLLKEANIAHAEMACARLAQRLADNAIVTSAGPLRITVSCGLAELHESGEAAMLSADKALYKAKAAGRARHAVAA</sequence>
<proteinExistence type="predicted"/>
<comment type="caution">
    <text evidence="9">The sequence shown here is derived from an EMBL/GenBank/DDBJ whole genome shotgun (WGS) entry which is preliminary data.</text>
</comment>
<keyword evidence="6 7" id="KW-0472">Membrane</keyword>
<dbReference type="InterPro" id="IPR000160">
    <property type="entry name" value="GGDEF_dom"/>
</dbReference>
<dbReference type="InterPro" id="IPR007895">
    <property type="entry name" value="MASE1"/>
</dbReference>
<organism evidence="9 10">
    <name type="scientific">Novosphingobium cyanobacteriorum</name>
    <dbReference type="NCBI Taxonomy" id="3024215"/>
    <lineage>
        <taxon>Bacteria</taxon>
        <taxon>Pseudomonadati</taxon>
        <taxon>Pseudomonadota</taxon>
        <taxon>Alphaproteobacteria</taxon>
        <taxon>Sphingomonadales</taxon>
        <taxon>Sphingomonadaceae</taxon>
        <taxon>Novosphingobium</taxon>
    </lineage>
</organism>
<keyword evidence="4 7" id="KW-0812">Transmembrane</keyword>
<feature type="transmembrane region" description="Helical" evidence="7">
    <location>
        <begin position="87"/>
        <end position="104"/>
    </location>
</feature>
<keyword evidence="9" id="KW-0808">Transferase</keyword>
<feature type="transmembrane region" description="Helical" evidence="7">
    <location>
        <begin position="151"/>
        <end position="174"/>
    </location>
</feature>
<dbReference type="Pfam" id="PF05231">
    <property type="entry name" value="MASE1"/>
    <property type="match status" value="1"/>
</dbReference>
<feature type="transmembrane region" description="Helical" evidence="7">
    <location>
        <begin position="33"/>
        <end position="52"/>
    </location>
</feature>
<evidence type="ECO:0000259" key="8">
    <source>
        <dbReference type="PROSITE" id="PS50887"/>
    </source>
</evidence>
<dbReference type="Pfam" id="PF00990">
    <property type="entry name" value="GGDEF"/>
    <property type="match status" value="1"/>
</dbReference>
<feature type="transmembrane region" description="Helical" evidence="7">
    <location>
        <begin position="59"/>
        <end position="81"/>
    </location>
</feature>
<gene>
    <name evidence="9" type="ORF">POM99_11880</name>
</gene>
<dbReference type="EMBL" id="JAROCY010000010">
    <property type="protein sequence ID" value="MDF8333904.1"/>
    <property type="molecule type" value="Genomic_DNA"/>
</dbReference>
<name>A0ABT6CK51_9SPHN</name>
<evidence type="ECO:0000256" key="5">
    <source>
        <dbReference type="ARBA" id="ARBA00022989"/>
    </source>
</evidence>
<keyword evidence="5 7" id="KW-1133">Transmembrane helix</keyword>
<evidence type="ECO:0000256" key="7">
    <source>
        <dbReference type="SAM" id="Phobius"/>
    </source>
</evidence>
<evidence type="ECO:0000256" key="2">
    <source>
        <dbReference type="ARBA" id="ARBA00012528"/>
    </source>
</evidence>
<dbReference type="NCBIfam" id="TIGR00254">
    <property type="entry name" value="GGDEF"/>
    <property type="match status" value="1"/>
</dbReference>
<feature type="transmembrane region" description="Helical" evidence="7">
    <location>
        <begin position="238"/>
        <end position="260"/>
    </location>
</feature>
<keyword evidence="3" id="KW-1003">Cell membrane</keyword>
<dbReference type="InterPro" id="IPR043128">
    <property type="entry name" value="Rev_trsase/Diguanyl_cyclase"/>
</dbReference>
<dbReference type="EC" id="2.7.7.65" evidence="2"/>